<dbReference type="Gene3D" id="3.60.21.10">
    <property type="match status" value="1"/>
</dbReference>
<evidence type="ECO:0008006" key="3">
    <source>
        <dbReference type="Google" id="ProtNLM"/>
    </source>
</evidence>
<proteinExistence type="predicted"/>
<dbReference type="BioCyc" id="JESP1508404:G14D9-13362-MONOMER"/>
<keyword evidence="1" id="KW-0614">Plasmid</keyword>
<dbReference type="HOGENOM" id="CLU_092313_3_0_9"/>
<dbReference type="SUPFAM" id="SSF56300">
    <property type="entry name" value="Metallo-dependent phosphatases"/>
    <property type="match status" value="1"/>
</dbReference>
<keyword evidence="2" id="KW-1185">Reference proteome</keyword>
<dbReference type="Proteomes" id="UP000031449">
    <property type="component" value="Plasmid unnamed"/>
</dbReference>
<geneLocation type="plasmid" evidence="2"/>
<sequence length="180" mass="21056">MPNHWFTGDTHFGNQRTLELSRRPFSTVKEMDAEIVRNWNQVVQPDDIVFHIGDFGNYEISHQLNGEIHLILGNYERNDIEKGIVSLDDLTSKFNFKSVDEEQRVSLSFNNELIQLVHEPTNRNMAFFTLFGHIHKLQMVKQNALNVGVDCHQFTPIDLETVLFYKNAIQNHYDKDVFSF</sequence>
<accession>A0A0B5ATH7</accession>
<dbReference type="OrthoDB" id="5380073at2"/>
<dbReference type="AlphaFoldDB" id="A0A0B5ATH7"/>
<organism evidence="1 2">
    <name type="scientific">Jeotgalibacillus malaysiensis</name>
    <dbReference type="NCBI Taxonomy" id="1508404"/>
    <lineage>
        <taxon>Bacteria</taxon>
        <taxon>Bacillati</taxon>
        <taxon>Bacillota</taxon>
        <taxon>Bacilli</taxon>
        <taxon>Bacillales</taxon>
        <taxon>Caryophanaceae</taxon>
        <taxon>Jeotgalibacillus</taxon>
    </lineage>
</organism>
<name>A0A0B5ATH7_9BACL</name>
<reference evidence="1 2" key="1">
    <citation type="submission" date="2014-08" db="EMBL/GenBank/DDBJ databases">
        <title>Complete genome of a marine bacteria Jeotgalibacillus malaysiensis.</title>
        <authorList>
            <person name="Yaakop A.S."/>
            <person name="Chan K.-G."/>
            <person name="Goh K.M."/>
        </authorList>
    </citation>
    <scope>NUCLEOTIDE SEQUENCE [LARGE SCALE GENOMIC DNA]</scope>
    <source>
        <strain evidence="1 2">D5</strain>
        <plasmid evidence="2">Plasmid</plasmid>
    </source>
</reference>
<dbReference type="InterPro" id="IPR029052">
    <property type="entry name" value="Metallo-depent_PP-like"/>
</dbReference>
<dbReference type="KEGG" id="jeo:JMA_40780"/>
<evidence type="ECO:0000313" key="2">
    <source>
        <dbReference type="Proteomes" id="UP000031449"/>
    </source>
</evidence>
<dbReference type="EMBL" id="CP009417">
    <property type="protein sequence ID" value="AJD93396.1"/>
    <property type="molecule type" value="Genomic_DNA"/>
</dbReference>
<evidence type="ECO:0000313" key="1">
    <source>
        <dbReference type="EMBL" id="AJD93396.1"/>
    </source>
</evidence>
<gene>
    <name evidence="1" type="ORF">JMA_40780</name>
</gene>
<protein>
    <recommendedName>
        <fullName evidence="3">Calcineurin-like phosphoesterase domain-containing protein</fullName>
    </recommendedName>
</protein>